<accession>A0A1F8BHM2</accession>
<evidence type="ECO:0000313" key="3">
    <source>
        <dbReference type="EMBL" id="OGM63460.1"/>
    </source>
</evidence>
<evidence type="ECO:0000313" key="4">
    <source>
        <dbReference type="Proteomes" id="UP000177082"/>
    </source>
</evidence>
<gene>
    <name evidence="3" type="ORF">A2961_03275</name>
</gene>
<organism evidence="3 4">
    <name type="scientific">Candidatus Woesebacteria bacterium RIFCSPLOWO2_01_FULL_39_21</name>
    <dbReference type="NCBI Taxonomy" id="1802519"/>
    <lineage>
        <taxon>Bacteria</taxon>
        <taxon>Candidatus Woeseibacteriota</taxon>
    </lineage>
</organism>
<dbReference type="Proteomes" id="UP000177082">
    <property type="component" value="Unassembled WGS sequence"/>
</dbReference>
<dbReference type="InterPro" id="IPR006949">
    <property type="entry name" value="Barrel_Baseplate_J-like"/>
</dbReference>
<feature type="transmembrane region" description="Helical" evidence="1">
    <location>
        <begin position="351"/>
        <end position="372"/>
    </location>
</feature>
<reference evidence="3 4" key="1">
    <citation type="journal article" date="2016" name="Nat. Commun.">
        <title>Thousands of microbial genomes shed light on interconnected biogeochemical processes in an aquifer system.</title>
        <authorList>
            <person name="Anantharaman K."/>
            <person name="Brown C.T."/>
            <person name="Hug L.A."/>
            <person name="Sharon I."/>
            <person name="Castelle C.J."/>
            <person name="Probst A.J."/>
            <person name="Thomas B.C."/>
            <person name="Singh A."/>
            <person name="Wilkins M.J."/>
            <person name="Karaoz U."/>
            <person name="Brodie E.L."/>
            <person name="Williams K.H."/>
            <person name="Hubbard S.S."/>
            <person name="Banfield J.F."/>
        </authorList>
    </citation>
    <scope>NUCLEOTIDE SEQUENCE [LARGE SCALE GENOMIC DNA]</scope>
</reference>
<dbReference type="EMBL" id="MGHF01000017">
    <property type="protein sequence ID" value="OGM63460.1"/>
    <property type="molecule type" value="Genomic_DNA"/>
</dbReference>
<keyword evidence="1" id="KW-1133">Transmembrane helix</keyword>
<protein>
    <recommendedName>
        <fullName evidence="2">Baseplate protein J-like barrel domain-containing protein</fullName>
    </recommendedName>
</protein>
<keyword evidence="1" id="KW-0472">Membrane</keyword>
<comment type="caution">
    <text evidence="3">The sequence shown here is derived from an EMBL/GenBank/DDBJ whole genome shotgun (WGS) entry which is preliminary data.</text>
</comment>
<dbReference type="STRING" id="1802519.A2961_03275"/>
<proteinExistence type="predicted"/>
<keyword evidence="1" id="KW-0812">Transmembrane</keyword>
<feature type="domain" description="Baseplate protein J-like barrel" evidence="2">
    <location>
        <begin position="444"/>
        <end position="527"/>
    </location>
</feature>
<evidence type="ECO:0000259" key="2">
    <source>
        <dbReference type="Pfam" id="PF04865"/>
    </source>
</evidence>
<dbReference type="AlphaFoldDB" id="A0A1F8BHM2"/>
<evidence type="ECO:0000256" key="1">
    <source>
        <dbReference type="SAM" id="Phobius"/>
    </source>
</evidence>
<name>A0A1F8BHM2_9BACT</name>
<sequence length="723" mass="78691">MTLIKFGLDSKNQEYYWTLIIEEGWVQSAIWKINEEKEESVVVATSSPVRWENDENLIETSDTSLSATIQNLPEGVPEPSKTVFGVPSSWVTEGQISPGYLEKIRHICSKLSLEPTGFVVLSEAIAFLVKTKEESSLNAVVIGLSANHLELSVFKFGKLVGSTKVARSVSLFDDTVEGLSRFADGSPIPSRFLIYDGKEGELDEAKEALVSADWLDGLPENIKFVHSPKVETIDPNDKVLAVSLAGSSEIGKVKSVVMGAKSEFNDEEKDGEKVKVVEVVSNIKEPEDEVSPEEFGFVRDGDVSANVDEERIKVFEKNKASIVSRLIGLKDLLSLPGFKINAPGSRGKKTLVFGFSAFFVIVLTFLVVWWFLPKATVNIFISPRILQEKDTISVDINAVKSDLDAKVIPGNVKKVNVDASKTKSTTGTKVIGDKAKGVVKLRNGTPTDVSFSAGTVLEGSNGLKFSLDESVSVSAAISPTSPGNSSVPVTAEAIGSEYNLAKDETFKVSNYPKSEIDAISESDFSGGTSREIAAVSEKDVNILKEELTEELKNEAEEKIKSILLANEIFIEGAVTSNVLKSDFSNKVGDEASTLELSLSLEFGGLVVDELELDNLASKLLEDETPQGFLYRREQIDKTFKLESQKDSIYQITVSFVANLLPDLDIDDITSKIVGKTPSVASEFLQTIPGFKRAEIHITPRFPGKLGTLPKVKNNISIEVSAVK</sequence>
<dbReference type="Pfam" id="PF04865">
    <property type="entry name" value="Baseplate_J"/>
    <property type="match status" value="1"/>
</dbReference>